<dbReference type="InterPro" id="IPR036322">
    <property type="entry name" value="WD40_repeat_dom_sf"/>
</dbReference>
<dbReference type="AlphaFoldDB" id="F0V773"/>
<dbReference type="EMBL" id="LN714474">
    <property type="protein sequence ID" value="CEL64144.1"/>
    <property type="molecule type" value="Genomic_DNA"/>
</dbReference>
<keyword evidence="5" id="KW-1185">Reference proteome</keyword>
<dbReference type="GO" id="GO:0006261">
    <property type="term" value="P:DNA-templated DNA replication"/>
    <property type="evidence" value="ECO:0007669"/>
    <property type="project" value="TreeGrafter"/>
</dbReference>
<dbReference type="GO" id="GO:0005656">
    <property type="term" value="C:nuclear pre-replicative complex"/>
    <property type="evidence" value="ECO:0007669"/>
    <property type="project" value="TreeGrafter"/>
</dbReference>
<dbReference type="OrthoDB" id="6252103at2759"/>
<evidence type="ECO:0000256" key="2">
    <source>
        <dbReference type="ARBA" id="ARBA00022737"/>
    </source>
</evidence>
<dbReference type="GO" id="GO:0006364">
    <property type="term" value="P:rRNA processing"/>
    <property type="evidence" value="ECO:0007669"/>
    <property type="project" value="TreeGrafter"/>
</dbReference>
<dbReference type="InParanoid" id="F0V773"/>
<dbReference type="PANTHER" id="PTHR18763">
    <property type="entry name" value="WD-REPEAT PROTEIN 18"/>
    <property type="match status" value="1"/>
</dbReference>
<dbReference type="EMBL" id="FR823380">
    <property type="protein sequence ID" value="CBZ49564.1"/>
    <property type="molecule type" value="Genomic_DNA"/>
</dbReference>
<keyword evidence="1" id="KW-0853">WD repeat</keyword>
<dbReference type="SMART" id="SM00320">
    <property type="entry name" value="WD40"/>
    <property type="match status" value="4"/>
</dbReference>
<dbReference type="GO" id="GO:0120330">
    <property type="term" value="C:rixosome complex"/>
    <property type="evidence" value="ECO:0007669"/>
    <property type="project" value="TreeGrafter"/>
</dbReference>
<name>F0V773_NEOCL</name>
<protein>
    <submittedName>
        <fullName evidence="4">WD domain, G-beta repeat-containing protein</fullName>
    </submittedName>
</protein>
<dbReference type="Pfam" id="PF00400">
    <property type="entry name" value="WD40"/>
    <property type="match status" value="2"/>
</dbReference>
<dbReference type="InterPro" id="IPR045227">
    <property type="entry name" value="WDR18/Ipi3/RID3"/>
</dbReference>
<proteinExistence type="predicted"/>
<organism evidence="3 5">
    <name type="scientific">Neospora caninum (strain Liverpool)</name>
    <dbReference type="NCBI Taxonomy" id="572307"/>
    <lineage>
        <taxon>Eukaryota</taxon>
        <taxon>Sar</taxon>
        <taxon>Alveolata</taxon>
        <taxon>Apicomplexa</taxon>
        <taxon>Conoidasida</taxon>
        <taxon>Coccidia</taxon>
        <taxon>Eucoccidiorida</taxon>
        <taxon>Eimeriorina</taxon>
        <taxon>Sarcocystidae</taxon>
        <taxon>Neospora</taxon>
    </lineage>
</organism>
<evidence type="ECO:0000313" key="5">
    <source>
        <dbReference type="Proteomes" id="UP000007494"/>
    </source>
</evidence>
<reference evidence="4" key="4">
    <citation type="journal article" date="2015" name="PLoS ONE">
        <title>Comprehensive Evaluation of Toxoplasma gondii VEG and Neospora caninum LIV Genomes with Tachyzoite Stage Transcriptome and Proteome Defines Novel Transcript Features.</title>
        <authorList>
            <person name="Ramaprasad A."/>
            <person name="Mourier T."/>
            <person name="Naeem R."/>
            <person name="Malas T.B."/>
            <person name="Moussa E."/>
            <person name="Panigrahi A."/>
            <person name="Vermont S.J."/>
            <person name="Otto T.D."/>
            <person name="Wastling J."/>
            <person name="Pain A."/>
        </authorList>
    </citation>
    <scope>NUCLEOTIDE SEQUENCE</scope>
    <source>
        <strain evidence="4">Liverpool</strain>
    </source>
</reference>
<dbReference type="SUPFAM" id="SSF50978">
    <property type="entry name" value="WD40 repeat-like"/>
    <property type="match status" value="1"/>
</dbReference>
<evidence type="ECO:0000256" key="1">
    <source>
        <dbReference type="ARBA" id="ARBA00022574"/>
    </source>
</evidence>
<gene>
    <name evidence="4" type="ORF">BN1204_000620</name>
    <name evidence="3" type="ORF">NCLIV_000620</name>
</gene>
<reference evidence="3" key="1">
    <citation type="submission" date="2011-02" db="EMBL/GenBank/DDBJ databases">
        <authorList>
            <person name="Aslett M."/>
        </authorList>
    </citation>
    <scope>NUCLEOTIDE SEQUENCE</scope>
    <source>
        <strain evidence="3">Liverpool</strain>
    </source>
</reference>
<dbReference type="VEuPathDB" id="ToxoDB:NCLIV_000620"/>
<dbReference type="InterPro" id="IPR015943">
    <property type="entry name" value="WD40/YVTN_repeat-like_dom_sf"/>
</dbReference>
<dbReference type="InterPro" id="IPR001680">
    <property type="entry name" value="WD40_rpt"/>
</dbReference>
<dbReference type="Proteomes" id="UP000007494">
    <property type="component" value="Chromosome Ia"/>
</dbReference>
<reference evidence="5" key="3">
    <citation type="journal article" date="2012" name="PLoS Pathog.">
        <title>Comparative genomics of the apicomplexan parasites Toxoplasma gondii and Neospora caninum: Coccidia differing in host range and transmission strategy.</title>
        <authorList>
            <person name="Reid A.J."/>
            <person name="Vermont S.J."/>
            <person name="Cotton J.A."/>
            <person name="Harris D."/>
            <person name="Hill-Cawthorne G.A."/>
            <person name="Konen-Waisman S."/>
            <person name="Latham S.M."/>
            <person name="Mourier T."/>
            <person name="Norton R."/>
            <person name="Quail M.A."/>
            <person name="Sanders M."/>
            <person name="Shanmugam D."/>
            <person name="Sohal A."/>
            <person name="Wasmuth J.D."/>
            <person name="Brunk B."/>
            <person name="Grigg M.E."/>
            <person name="Howard J.C."/>
            <person name="Parkinson J."/>
            <person name="Roos D.S."/>
            <person name="Trees A.J."/>
            <person name="Berriman M."/>
            <person name="Pain A."/>
            <person name="Wastling J.M."/>
        </authorList>
    </citation>
    <scope>NUCLEOTIDE SEQUENCE [LARGE SCALE GENOMIC DNA]</scope>
    <source>
        <strain evidence="5">Liverpool</strain>
    </source>
</reference>
<dbReference type="PANTHER" id="PTHR18763:SF0">
    <property type="entry name" value="WD REPEAT-CONTAINING PROTEIN 18"/>
    <property type="match status" value="1"/>
</dbReference>
<dbReference type="GeneID" id="13445796"/>
<sequence>MDTRLTEPRTGHGAVLSFDCLLLIQPQSMQIIDSVRGVVQQRLAGTGEGATGGATFSGTAVAGVGSVPRYIAAAQQQKALVAFWDLKKEAVAYQAATPEVMSTLAFHPNGCLLFAGSRSGCLYCWQLTGVLPLPAKALCARSSEGASLLRRCWPAHYGACAALLVEEDRVISAGTDGSIKQFSLYDILSTSEDMERGQSLQAADCAVKISQSWSGHSQAVTALCNPSGESDVCGVRAPCLVSSSLDRTIKVWSQHKGGPIGTFLLPAPSRCVIVTVLEAAPFICAACDDGLIHLLPLRATAVSDGSAQQNAVGQSAVASLKDFGGHRNQTGTEVSARRTRYLRGHTGAVISCVLLSDNKLASCAADGVRFWELTSGATIKHIGHVGGLLMGMQVLSASTDCNLLLLPPLAPLRRALAQPTETGTIRILERGAMRRQMHHGQRGAPYNSHVEQTWAGCRHAGPRAWFRHYDAVQSRLLCTERMQAMP</sequence>
<dbReference type="Gene3D" id="2.130.10.10">
    <property type="entry name" value="YVTN repeat-like/Quinoprotein amine dehydrogenase"/>
    <property type="match status" value="2"/>
</dbReference>
<dbReference type="RefSeq" id="XP_003879599.1">
    <property type="nucleotide sequence ID" value="XM_003879550.1"/>
</dbReference>
<evidence type="ECO:0000313" key="3">
    <source>
        <dbReference type="EMBL" id="CBZ49564.1"/>
    </source>
</evidence>
<reference evidence="3" key="2">
    <citation type="submission" date="2011-03" db="EMBL/GenBank/DDBJ databases">
        <title>Comparative genomics and transcriptomics of Neospora caninum and Toxoplasma gondii.</title>
        <authorList>
            <person name="Reid A.J."/>
            <person name="Sohal A."/>
            <person name="Harris D."/>
            <person name="Quail M."/>
            <person name="Sanders M."/>
            <person name="Berriman M."/>
            <person name="Wastling J.M."/>
            <person name="Pain A."/>
        </authorList>
    </citation>
    <scope>NUCLEOTIDE SEQUENCE</scope>
    <source>
        <strain evidence="3">Liverpool</strain>
    </source>
</reference>
<dbReference type="OMA" id="MSTLAFH"/>
<accession>F0V773</accession>
<keyword evidence="2" id="KW-0677">Repeat</keyword>
<dbReference type="eggNOG" id="ENOG502SWXI">
    <property type="taxonomic scope" value="Eukaryota"/>
</dbReference>
<evidence type="ECO:0000313" key="4">
    <source>
        <dbReference type="EMBL" id="CEL64144.1"/>
    </source>
</evidence>